<dbReference type="EMBL" id="MVHM01000001">
    <property type="protein sequence ID" value="ORA41107.1"/>
    <property type="molecule type" value="Genomic_DNA"/>
</dbReference>
<evidence type="ECO:0008006" key="4">
    <source>
        <dbReference type="Google" id="ProtNLM"/>
    </source>
</evidence>
<feature type="transmembrane region" description="Helical" evidence="1">
    <location>
        <begin position="26"/>
        <end position="48"/>
    </location>
</feature>
<organism evidence="2 3">
    <name type="scientific">Mycobacterium branderi</name>
    <dbReference type="NCBI Taxonomy" id="43348"/>
    <lineage>
        <taxon>Bacteria</taxon>
        <taxon>Bacillati</taxon>
        <taxon>Actinomycetota</taxon>
        <taxon>Actinomycetes</taxon>
        <taxon>Mycobacteriales</taxon>
        <taxon>Mycobacteriaceae</taxon>
        <taxon>Mycobacterium</taxon>
    </lineage>
</organism>
<keyword evidence="1" id="KW-0472">Membrane</keyword>
<gene>
    <name evidence="2" type="ORF">BST20_02940</name>
</gene>
<feature type="transmembrane region" description="Helical" evidence="1">
    <location>
        <begin position="87"/>
        <end position="105"/>
    </location>
</feature>
<evidence type="ECO:0000256" key="1">
    <source>
        <dbReference type="SAM" id="Phobius"/>
    </source>
</evidence>
<dbReference type="RefSeq" id="WP_083129887.1">
    <property type="nucleotide sequence ID" value="NZ_JBHRFN010000001.1"/>
</dbReference>
<sequence>MTQKPTGVDGYADAVSAPAGVRGAGLIVALQGAAALVVAAVLLLRGLGGADQRAVNGFGTALWFALIGGGVLAAGCALLVGRRWGRGPSVFAELLLLPVAWYLAVGSHRPLAGISLGVVALAVLVLLFSPPALRWISGDQRGPASSASSGPDTR</sequence>
<evidence type="ECO:0000313" key="3">
    <source>
        <dbReference type="Proteomes" id="UP000192441"/>
    </source>
</evidence>
<name>A0AA91RJU2_9MYCO</name>
<comment type="caution">
    <text evidence="2">The sequence shown here is derived from an EMBL/GenBank/DDBJ whole genome shotgun (WGS) entry which is preliminary data.</text>
</comment>
<proteinExistence type="predicted"/>
<reference evidence="2 3" key="1">
    <citation type="submission" date="2016-12" db="EMBL/GenBank/DDBJ databases">
        <title>The new phylogeny of genus Mycobacterium.</title>
        <authorList>
            <person name="Tortoli E."/>
            <person name="Trovato A."/>
            <person name="Cirillo D.M."/>
        </authorList>
    </citation>
    <scope>NUCLEOTIDE SEQUENCE [LARGE SCALE GENOMIC DNA]</scope>
    <source>
        <strain evidence="2 3">DSM 44624</strain>
    </source>
</reference>
<protein>
    <recommendedName>
        <fullName evidence="4">Integral membrane protein</fullName>
    </recommendedName>
</protein>
<feature type="transmembrane region" description="Helical" evidence="1">
    <location>
        <begin position="111"/>
        <end position="133"/>
    </location>
</feature>
<dbReference type="AlphaFoldDB" id="A0AA91RJU2"/>
<evidence type="ECO:0000313" key="2">
    <source>
        <dbReference type="EMBL" id="ORA41107.1"/>
    </source>
</evidence>
<keyword evidence="1" id="KW-1133">Transmembrane helix</keyword>
<accession>A0AA91RJU2</accession>
<keyword evidence="1" id="KW-0812">Transmembrane</keyword>
<feature type="transmembrane region" description="Helical" evidence="1">
    <location>
        <begin position="60"/>
        <end position="80"/>
    </location>
</feature>
<dbReference type="Proteomes" id="UP000192441">
    <property type="component" value="Unassembled WGS sequence"/>
</dbReference>